<accession>A0A6A6SDA2</accession>
<name>A0A6A6SDA2_9PLEO</name>
<dbReference type="AlphaFoldDB" id="A0A6A6SDA2"/>
<dbReference type="EMBL" id="MU006777">
    <property type="protein sequence ID" value="KAF2645242.1"/>
    <property type="molecule type" value="Genomic_DNA"/>
</dbReference>
<protein>
    <submittedName>
        <fullName evidence="1">Uncharacterized protein</fullName>
    </submittedName>
</protein>
<organism evidence="1 2">
    <name type="scientific">Massarina eburnea CBS 473.64</name>
    <dbReference type="NCBI Taxonomy" id="1395130"/>
    <lineage>
        <taxon>Eukaryota</taxon>
        <taxon>Fungi</taxon>
        <taxon>Dikarya</taxon>
        <taxon>Ascomycota</taxon>
        <taxon>Pezizomycotina</taxon>
        <taxon>Dothideomycetes</taxon>
        <taxon>Pleosporomycetidae</taxon>
        <taxon>Pleosporales</taxon>
        <taxon>Massarineae</taxon>
        <taxon>Massarinaceae</taxon>
        <taxon>Massarina</taxon>
    </lineage>
</organism>
<reference evidence="1" key="1">
    <citation type="journal article" date="2020" name="Stud. Mycol.">
        <title>101 Dothideomycetes genomes: a test case for predicting lifestyles and emergence of pathogens.</title>
        <authorList>
            <person name="Haridas S."/>
            <person name="Albert R."/>
            <person name="Binder M."/>
            <person name="Bloem J."/>
            <person name="Labutti K."/>
            <person name="Salamov A."/>
            <person name="Andreopoulos B."/>
            <person name="Baker S."/>
            <person name="Barry K."/>
            <person name="Bills G."/>
            <person name="Bluhm B."/>
            <person name="Cannon C."/>
            <person name="Castanera R."/>
            <person name="Culley D."/>
            <person name="Daum C."/>
            <person name="Ezra D."/>
            <person name="Gonzalez J."/>
            <person name="Henrissat B."/>
            <person name="Kuo A."/>
            <person name="Liang C."/>
            <person name="Lipzen A."/>
            <person name="Lutzoni F."/>
            <person name="Magnuson J."/>
            <person name="Mondo S."/>
            <person name="Nolan M."/>
            <person name="Ohm R."/>
            <person name="Pangilinan J."/>
            <person name="Park H.-J."/>
            <person name="Ramirez L."/>
            <person name="Alfaro M."/>
            <person name="Sun H."/>
            <person name="Tritt A."/>
            <person name="Yoshinaga Y."/>
            <person name="Zwiers L.-H."/>
            <person name="Turgeon B."/>
            <person name="Goodwin S."/>
            <person name="Spatafora J."/>
            <person name="Crous P."/>
            <person name="Grigoriev I."/>
        </authorList>
    </citation>
    <scope>NUCLEOTIDE SEQUENCE</scope>
    <source>
        <strain evidence="1">CBS 473.64</strain>
    </source>
</reference>
<evidence type="ECO:0000313" key="2">
    <source>
        <dbReference type="Proteomes" id="UP000799753"/>
    </source>
</evidence>
<evidence type="ECO:0000313" key="1">
    <source>
        <dbReference type="EMBL" id="KAF2645242.1"/>
    </source>
</evidence>
<gene>
    <name evidence="1" type="ORF">P280DRAFT_115373</name>
</gene>
<proteinExistence type="predicted"/>
<dbReference type="Proteomes" id="UP000799753">
    <property type="component" value="Unassembled WGS sequence"/>
</dbReference>
<keyword evidence="2" id="KW-1185">Reference proteome</keyword>
<sequence length="150" mass="16957">MYSYRDRLGTSVGIVLFRFGLIQVFSLYKRLCLLSLRQDTHTLIFFSDSDSDTQIPSLKSSMASKAIVAIHFYIITSTSTHLHAYTQKTSSQSSYNERTYQQAAPNNQSIHASQQPGLVRPQHRGESFQIAGKHTLSRHACIPLVLFPHN</sequence>